<evidence type="ECO:0000256" key="3">
    <source>
        <dbReference type="ARBA" id="ARBA00022989"/>
    </source>
</evidence>
<reference evidence="7 8" key="1">
    <citation type="submission" date="2019-03" db="EMBL/GenBank/DDBJ databases">
        <title>Genomic Encyclopedia of Type Strains, Phase IV (KMG-IV): sequencing the most valuable type-strain genomes for metagenomic binning, comparative biology and taxonomic classification.</title>
        <authorList>
            <person name="Goeker M."/>
        </authorList>
    </citation>
    <scope>NUCLEOTIDE SEQUENCE [LARGE SCALE GENOMIC DNA]</scope>
    <source>
        <strain evidence="7 8">DSM 24455</strain>
    </source>
</reference>
<proteinExistence type="predicted"/>
<organism evidence="7 8">
    <name type="scientific">Fonticella tunisiensis</name>
    <dbReference type="NCBI Taxonomy" id="1096341"/>
    <lineage>
        <taxon>Bacteria</taxon>
        <taxon>Bacillati</taxon>
        <taxon>Bacillota</taxon>
        <taxon>Clostridia</taxon>
        <taxon>Eubacteriales</taxon>
        <taxon>Clostridiaceae</taxon>
        <taxon>Fonticella</taxon>
    </lineage>
</organism>
<dbReference type="InterPro" id="IPR028994">
    <property type="entry name" value="Integrin_alpha_N"/>
</dbReference>
<keyword evidence="3 5" id="KW-1133">Transmembrane helix</keyword>
<dbReference type="GO" id="GO:0016020">
    <property type="term" value="C:membrane"/>
    <property type="evidence" value="ECO:0007669"/>
    <property type="project" value="UniProtKB-SubCell"/>
</dbReference>
<accession>A0A4R7K991</accession>
<feature type="domain" description="RDD" evidence="6">
    <location>
        <begin position="6"/>
        <end position="108"/>
    </location>
</feature>
<feature type="transmembrane region" description="Helical" evidence="5">
    <location>
        <begin position="131"/>
        <end position="153"/>
    </location>
</feature>
<evidence type="ECO:0000313" key="8">
    <source>
        <dbReference type="Proteomes" id="UP000295325"/>
    </source>
</evidence>
<name>A0A4R7K991_9CLOT</name>
<dbReference type="EMBL" id="SOAZ01000027">
    <property type="protein sequence ID" value="TDT50559.1"/>
    <property type="molecule type" value="Genomic_DNA"/>
</dbReference>
<comment type="caution">
    <text evidence="7">The sequence shown here is derived from an EMBL/GenBank/DDBJ whole genome shotgun (WGS) entry which is preliminary data.</text>
</comment>
<evidence type="ECO:0000256" key="4">
    <source>
        <dbReference type="ARBA" id="ARBA00023136"/>
    </source>
</evidence>
<dbReference type="RefSeq" id="WP_133629097.1">
    <property type="nucleotide sequence ID" value="NZ_SOAZ01000027.1"/>
</dbReference>
<dbReference type="Proteomes" id="UP000295325">
    <property type="component" value="Unassembled WGS sequence"/>
</dbReference>
<comment type="subcellular location">
    <subcellularLocation>
        <location evidence="1">Membrane</location>
        <topology evidence="1">Multi-pass membrane protein</topology>
    </subcellularLocation>
</comment>
<evidence type="ECO:0000256" key="1">
    <source>
        <dbReference type="ARBA" id="ARBA00004141"/>
    </source>
</evidence>
<protein>
    <submittedName>
        <fullName evidence="7">RDD family protein</fullName>
    </submittedName>
</protein>
<evidence type="ECO:0000256" key="2">
    <source>
        <dbReference type="ARBA" id="ARBA00022692"/>
    </source>
</evidence>
<feature type="transmembrane region" description="Helical" evidence="5">
    <location>
        <begin position="7"/>
        <end position="27"/>
    </location>
</feature>
<dbReference type="Pfam" id="PF06271">
    <property type="entry name" value="RDD"/>
    <property type="match status" value="1"/>
</dbReference>
<gene>
    <name evidence="7" type="ORF">EDD71_12723</name>
</gene>
<keyword evidence="8" id="KW-1185">Reference proteome</keyword>
<keyword evidence="4 5" id="KW-0472">Membrane</keyword>
<feature type="transmembrane region" description="Helical" evidence="5">
    <location>
        <begin position="33"/>
        <end position="58"/>
    </location>
</feature>
<sequence>MNYMLIVSRLAAFIVDYIIFSIIYLFFDLLGVWGYLISLLIFFLYRYITTALFGATIGMMLLRVKLVKYDFAICLKREIYRFASSLFYIGYIYGLFDKGLQTFHDNASGTCVVFNNPEKNKKADNVSVNRIVYIISTILLVLSSLRWISYFMLNDIGLIGLHKIYTSSEYFQSFEGDNLLSLSQDELYMKTLGRKYLAIIDIEGKQSLIRISNKLKYTEVYRLNPVGKELIGQFIYRVNMPIQFICSGTFKKGMDLCGISPQNKIILVDGSGSVYAEGQVSLSNILTLRCGDIDKDGIDEAVVLGRGGDVEVFKFHEEKLSKVYSGKIGEDIIPRSFYVDNGIAVVGDGDKKKLLYFYDFNGSKFIFKGKRDFNVREVSSISKIDKGVIVSHVFRNNMTFKKGNIQLLEVYDIKNGMRRIYNFGSRPGRRYSYYVRTLEDVIDINGDGEDEVILKAVGRDDVMGQGYFVEIYQMRGPGLMLNRIFSKIEEILY</sequence>
<keyword evidence="2 5" id="KW-0812">Transmembrane</keyword>
<dbReference type="OrthoDB" id="1948990at2"/>
<evidence type="ECO:0000259" key="6">
    <source>
        <dbReference type="Pfam" id="PF06271"/>
    </source>
</evidence>
<evidence type="ECO:0000256" key="5">
    <source>
        <dbReference type="SAM" id="Phobius"/>
    </source>
</evidence>
<dbReference type="AlphaFoldDB" id="A0A4R7K991"/>
<dbReference type="InterPro" id="IPR010432">
    <property type="entry name" value="RDD"/>
</dbReference>
<evidence type="ECO:0000313" key="7">
    <source>
        <dbReference type="EMBL" id="TDT50559.1"/>
    </source>
</evidence>
<dbReference type="SUPFAM" id="SSF69318">
    <property type="entry name" value="Integrin alpha N-terminal domain"/>
    <property type="match status" value="1"/>
</dbReference>